<evidence type="ECO:0000313" key="4">
    <source>
        <dbReference type="EMBL" id="PMD14830.1"/>
    </source>
</evidence>
<gene>
    <name evidence="4" type="ORF">NA56DRAFT_650621</name>
</gene>
<feature type="domain" description="AB hydrolase-1" evidence="3">
    <location>
        <begin position="40"/>
        <end position="294"/>
    </location>
</feature>
<name>A0A2J6PLD4_9HELO</name>
<dbReference type="PANTHER" id="PTHR43798">
    <property type="entry name" value="MONOACYLGLYCEROL LIPASE"/>
    <property type="match status" value="1"/>
</dbReference>
<dbReference type="InterPro" id="IPR002410">
    <property type="entry name" value="Peptidase_S33"/>
</dbReference>
<dbReference type="InterPro" id="IPR029058">
    <property type="entry name" value="AB_hydrolase_fold"/>
</dbReference>
<dbReference type="Proteomes" id="UP000235672">
    <property type="component" value="Unassembled WGS sequence"/>
</dbReference>
<dbReference type="SUPFAM" id="SSF53474">
    <property type="entry name" value="alpha/beta-Hydrolases"/>
    <property type="match status" value="1"/>
</dbReference>
<accession>A0A2J6PLD4</accession>
<dbReference type="InterPro" id="IPR000073">
    <property type="entry name" value="AB_hydrolase_1"/>
</dbReference>
<dbReference type="GO" id="GO:0006508">
    <property type="term" value="P:proteolysis"/>
    <property type="evidence" value="ECO:0007669"/>
    <property type="project" value="InterPro"/>
</dbReference>
<dbReference type="AlphaFoldDB" id="A0A2J6PLD4"/>
<dbReference type="InterPro" id="IPR005945">
    <property type="entry name" value="Pro_imino_pep"/>
</dbReference>
<dbReference type="InterPro" id="IPR050266">
    <property type="entry name" value="AB_hydrolase_sf"/>
</dbReference>
<protein>
    <submittedName>
        <fullName evidence="4">Proline iminopeptidase</fullName>
    </submittedName>
</protein>
<dbReference type="Gene3D" id="3.40.50.1820">
    <property type="entry name" value="alpha/beta hydrolase"/>
    <property type="match status" value="1"/>
</dbReference>
<dbReference type="STRING" id="1745343.A0A2J6PLD4"/>
<dbReference type="GO" id="GO:0008233">
    <property type="term" value="F:peptidase activity"/>
    <property type="evidence" value="ECO:0007669"/>
    <property type="project" value="InterPro"/>
</dbReference>
<proteinExistence type="inferred from homology"/>
<reference evidence="4 5" key="1">
    <citation type="submission" date="2016-05" db="EMBL/GenBank/DDBJ databases">
        <title>A degradative enzymes factory behind the ericoid mycorrhizal symbiosis.</title>
        <authorList>
            <consortium name="DOE Joint Genome Institute"/>
            <person name="Martino E."/>
            <person name="Morin E."/>
            <person name="Grelet G."/>
            <person name="Kuo A."/>
            <person name="Kohler A."/>
            <person name="Daghino S."/>
            <person name="Barry K."/>
            <person name="Choi C."/>
            <person name="Cichocki N."/>
            <person name="Clum A."/>
            <person name="Copeland A."/>
            <person name="Hainaut M."/>
            <person name="Haridas S."/>
            <person name="Labutti K."/>
            <person name="Lindquist E."/>
            <person name="Lipzen A."/>
            <person name="Khouja H.-R."/>
            <person name="Murat C."/>
            <person name="Ohm R."/>
            <person name="Olson A."/>
            <person name="Spatafora J."/>
            <person name="Veneault-Fourrey C."/>
            <person name="Henrissat B."/>
            <person name="Grigoriev I."/>
            <person name="Martin F."/>
            <person name="Perotto S."/>
        </authorList>
    </citation>
    <scope>NUCLEOTIDE SEQUENCE [LARGE SCALE GENOMIC DNA]</scope>
    <source>
        <strain evidence="4 5">UAMH 7357</strain>
    </source>
</reference>
<sequence length="308" mass="34641">MTYPEPPTIEAEVDFKVEGARKPCKTWYTIFGDLKSGVRPLVCLHGGPGAAHNYIRPMRFLAITHSIPVIMYDQLGVGNSTHLPEKMGDGKFWTVSLFLAELDNLLKHLGIQDDYDIIGQSWGGLLGACHAITQPKGLHRLILANSVASMTMWVEAANSLRRDLPKDVQDTLLAHETDGTTDSPEYETAMEVFYRKHVCRVNPYPKDWEDTEAAIKADGTVYLTMNGPSEFFITGTLKDFSIVDELHKIVVPTLLLNGKYDEATDYVMQPFFDKIEKVKWVRFAESSHTPQLEETDEFLRVVGGYLKA</sequence>
<dbReference type="PIRSF" id="PIRSF005539">
    <property type="entry name" value="Pept_S33_TRI_F1"/>
    <property type="match status" value="1"/>
</dbReference>
<keyword evidence="2" id="KW-0378">Hydrolase</keyword>
<evidence type="ECO:0000256" key="2">
    <source>
        <dbReference type="ARBA" id="ARBA00022801"/>
    </source>
</evidence>
<evidence type="ECO:0000256" key="1">
    <source>
        <dbReference type="ARBA" id="ARBA00010088"/>
    </source>
</evidence>
<organism evidence="4 5">
    <name type="scientific">Hyaloscypha hepaticicola</name>
    <dbReference type="NCBI Taxonomy" id="2082293"/>
    <lineage>
        <taxon>Eukaryota</taxon>
        <taxon>Fungi</taxon>
        <taxon>Dikarya</taxon>
        <taxon>Ascomycota</taxon>
        <taxon>Pezizomycotina</taxon>
        <taxon>Leotiomycetes</taxon>
        <taxon>Helotiales</taxon>
        <taxon>Hyaloscyphaceae</taxon>
        <taxon>Hyaloscypha</taxon>
    </lineage>
</organism>
<dbReference type="PRINTS" id="PR00793">
    <property type="entry name" value="PROAMNOPTASE"/>
</dbReference>
<dbReference type="NCBIfam" id="TIGR01250">
    <property type="entry name" value="pro_imino_pep_2"/>
    <property type="match status" value="1"/>
</dbReference>
<evidence type="ECO:0000313" key="5">
    <source>
        <dbReference type="Proteomes" id="UP000235672"/>
    </source>
</evidence>
<dbReference type="OrthoDB" id="190201at2759"/>
<dbReference type="EMBL" id="KZ613518">
    <property type="protein sequence ID" value="PMD14830.1"/>
    <property type="molecule type" value="Genomic_DNA"/>
</dbReference>
<dbReference type="Pfam" id="PF00561">
    <property type="entry name" value="Abhydrolase_1"/>
    <property type="match status" value="1"/>
</dbReference>
<evidence type="ECO:0000259" key="3">
    <source>
        <dbReference type="Pfam" id="PF00561"/>
    </source>
</evidence>
<keyword evidence="5" id="KW-1185">Reference proteome</keyword>
<comment type="similarity">
    <text evidence="1">Belongs to the peptidase S33 family.</text>
</comment>